<dbReference type="AlphaFoldDB" id="A0A2W1LVD7"/>
<evidence type="ECO:0000259" key="2">
    <source>
        <dbReference type="Pfam" id="PF07833"/>
    </source>
</evidence>
<organism evidence="3 4">
    <name type="scientific">Paenibacillus sambharensis</name>
    <dbReference type="NCBI Taxonomy" id="1803190"/>
    <lineage>
        <taxon>Bacteria</taxon>
        <taxon>Bacillati</taxon>
        <taxon>Bacillota</taxon>
        <taxon>Bacilli</taxon>
        <taxon>Bacillales</taxon>
        <taxon>Paenibacillaceae</taxon>
        <taxon>Paenibacillus</taxon>
    </lineage>
</organism>
<dbReference type="Pfam" id="PF07833">
    <property type="entry name" value="Cu_amine_oxidN1"/>
    <property type="match status" value="1"/>
</dbReference>
<proteinExistence type="predicted"/>
<name>A0A2W1LVD7_9BACL</name>
<dbReference type="OrthoDB" id="996097at2"/>
<feature type="transmembrane region" description="Helical" evidence="1">
    <location>
        <begin position="27"/>
        <end position="49"/>
    </location>
</feature>
<dbReference type="InterPro" id="IPR036582">
    <property type="entry name" value="Mao_N_sf"/>
</dbReference>
<dbReference type="SUPFAM" id="SSF55383">
    <property type="entry name" value="Copper amine oxidase, domain N"/>
    <property type="match status" value="1"/>
</dbReference>
<feature type="domain" description="Copper amine oxidase-like N-terminal" evidence="2">
    <location>
        <begin position="394"/>
        <end position="482"/>
    </location>
</feature>
<dbReference type="Gene3D" id="3.30.457.10">
    <property type="entry name" value="Copper amine oxidase-like, N-terminal domain"/>
    <property type="match status" value="1"/>
</dbReference>
<evidence type="ECO:0000313" key="4">
    <source>
        <dbReference type="Proteomes" id="UP000249522"/>
    </source>
</evidence>
<keyword evidence="1" id="KW-0472">Membrane</keyword>
<keyword evidence="4" id="KW-1185">Reference proteome</keyword>
<reference evidence="3 4" key="1">
    <citation type="submission" date="2018-06" db="EMBL/GenBank/DDBJ databases">
        <title>Paenibacillus imtechensis sp. nov.</title>
        <authorList>
            <person name="Pinnaka A.K."/>
            <person name="Singh H."/>
            <person name="Kaur M."/>
        </authorList>
    </citation>
    <scope>NUCLEOTIDE SEQUENCE [LARGE SCALE GENOMIC DNA]</scope>
    <source>
        <strain evidence="3 4">SMB1</strain>
    </source>
</reference>
<dbReference type="InterPro" id="IPR012854">
    <property type="entry name" value="Cu_amine_oxidase-like_N"/>
</dbReference>
<evidence type="ECO:0000313" key="3">
    <source>
        <dbReference type="EMBL" id="PZD95467.1"/>
    </source>
</evidence>
<keyword evidence="1" id="KW-1133">Transmembrane helix</keyword>
<comment type="caution">
    <text evidence="3">The sequence shown here is derived from an EMBL/GenBank/DDBJ whole genome shotgun (WGS) entry which is preliminary data.</text>
</comment>
<keyword evidence="1" id="KW-0812">Transmembrane</keyword>
<evidence type="ECO:0000256" key="1">
    <source>
        <dbReference type="SAM" id="Phobius"/>
    </source>
</evidence>
<protein>
    <recommendedName>
        <fullName evidence="2">Copper amine oxidase-like N-terminal domain-containing protein</fullName>
    </recommendedName>
</protein>
<dbReference type="Proteomes" id="UP000249522">
    <property type="component" value="Unassembled WGS sequence"/>
</dbReference>
<accession>A0A2W1LVD7</accession>
<sequence length="498" mass="57711">MKIRPGHTPGVFPLNSRARRRRDAKRMLAAFAVSVVLLGILFASFVYIVDPLQHYRKPSWYPPMYSSEQRYQNPGLARHYEYDTIIIGTSMTENFLPSEVDAALGGQTLKLSMRGSTAAEQYEIAKLALKTGKPKRVLWGLDYFALRDGMRDDQGPFPGYLYDNKLWNDYRYWFNEFTFRQLTNGIMKNLLNDRDQELEYLYNWNSHVKFGEEHVLKHYAKARQSEVYFGLNETPIEVVQDNFSRYILPLVQEYSEVEFIFYYPPYSVLRHAVWQEANEQRFENQLTMKRWVQEQFGHLFNVRVYDFQTKADWTYNLDLYKDLSHHKQELNSQIIRLIGQDDSRYRVTLDNVEQFNEQLRQQIRQAAASMTYGLHRYRIYKQEGDQLKPATFSPKETASGGELLVPAKQAAELLGAALGWSPEDKKLILKGGGHELQFTVGSNAAVLDGSAEPLQVPAGITSGTMMIPLRYAAAALGWTVAVEPPDIRDHIWKLTRER</sequence>
<gene>
    <name evidence="3" type="ORF">DNH61_13105</name>
</gene>
<dbReference type="RefSeq" id="WP_111147097.1">
    <property type="nucleotide sequence ID" value="NZ_QKRB01000044.1"/>
</dbReference>
<dbReference type="EMBL" id="QKRB01000044">
    <property type="protein sequence ID" value="PZD95467.1"/>
    <property type="molecule type" value="Genomic_DNA"/>
</dbReference>